<evidence type="ECO:0000313" key="1">
    <source>
        <dbReference type="EMBL" id="GFO32588.1"/>
    </source>
</evidence>
<dbReference type="EMBL" id="BLXT01006630">
    <property type="protein sequence ID" value="GFO32588.1"/>
    <property type="molecule type" value="Genomic_DNA"/>
</dbReference>
<evidence type="ECO:0000313" key="2">
    <source>
        <dbReference type="Proteomes" id="UP000735302"/>
    </source>
</evidence>
<proteinExistence type="predicted"/>
<keyword evidence="2" id="KW-1185">Reference proteome</keyword>
<dbReference type="Proteomes" id="UP000735302">
    <property type="component" value="Unassembled WGS sequence"/>
</dbReference>
<protein>
    <submittedName>
        <fullName evidence="1">Uncharacterized protein</fullName>
    </submittedName>
</protein>
<dbReference type="AlphaFoldDB" id="A0AAV4CKN9"/>
<organism evidence="1 2">
    <name type="scientific">Plakobranchus ocellatus</name>
    <dbReference type="NCBI Taxonomy" id="259542"/>
    <lineage>
        <taxon>Eukaryota</taxon>
        <taxon>Metazoa</taxon>
        <taxon>Spiralia</taxon>
        <taxon>Lophotrochozoa</taxon>
        <taxon>Mollusca</taxon>
        <taxon>Gastropoda</taxon>
        <taxon>Heterobranchia</taxon>
        <taxon>Euthyneura</taxon>
        <taxon>Panpulmonata</taxon>
        <taxon>Sacoglossa</taxon>
        <taxon>Placobranchoidea</taxon>
        <taxon>Plakobranchidae</taxon>
        <taxon>Plakobranchus</taxon>
    </lineage>
</organism>
<sequence length="88" mass="9585">MRLFSLVRNNPANSHETSLKIGAVCNNKVIADSSGQDTGGGVRTLRQKILCRSQGGFPIQFTTIAPHDFLKSRRADQNELIFALATPS</sequence>
<name>A0AAV4CKN9_9GAST</name>
<comment type="caution">
    <text evidence="1">The sequence shown here is derived from an EMBL/GenBank/DDBJ whole genome shotgun (WGS) entry which is preliminary data.</text>
</comment>
<reference evidence="1 2" key="1">
    <citation type="journal article" date="2021" name="Elife">
        <title>Chloroplast acquisition without the gene transfer in kleptoplastic sea slugs, Plakobranchus ocellatus.</title>
        <authorList>
            <person name="Maeda T."/>
            <person name="Takahashi S."/>
            <person name="Yoshida T."/>
            <person name="Shimamura S."/>
            <person name="Takaki Y."/>
            <person name="Nagai Y."/>
            <person name="Toyoda A."/>
            <person name="Suzuki Y."/>
            <person name="Arimoto A."/>
            <person name="Ishii H."/>
            <person name="Satoh N."/>
            <person name="Nishiyama T."/>
            <person name="Hasebe M."/>
            <person name="Maruyama T."/>
            <person name="Minagawa J."/>
            <person name="Obokata J."/>
            <person name="Shigenobu S."/>
        </authorList>
    </citation>
    <scope>NUCLEOTIDE SEQUENCE [LARGE SCALE GENOMIC DNA]</scope>
</reference>
<accession>A0AAV4CKN9</accession>
<gene>
    <name evidence="1" type="ORF">PoB_005909300</name>
</gene>